<proteinExistence type="predicted"/>
<evidence type="ECO:0000313" key="4">
    <source>
        <dbReference type="WBParaSite" id="TASK_0000238001-mRNA-1"/>
    </source>
</evidence>
<keyword evidence="3" id="KW-1185">Reference proteome</keyword>
<feature type="compositionally biased region" description="Pro residues" evidence="1">
    <location>
        <begin position="47"/>
        <end position="57"/>
    </location>
</feature>
<feature type="region of interest" description="Disordered" evidence="1">
    <location>
        <begin position="1"/>
        <end position="73"/>
    </location>
</feature>
<reference evidence="4" key="1">
    <citation type="submission" date="2017-02" db="UniProtKB">
        <authorList>
            <consortium name="WormBaseParasite"/>
        </authorList>
    </citation>
    <scope>IDENTIFICATION</scope>
</reference>
<dbReference type="AlphaFoldDB" id="A0A0R3VY86"/>
<dbReference type="OrthoDB" id="10055441at2759"/>
<dbReference type="EMBL" id="UYRS01001557">
    <property type="protein sequence ID" value="VDK25034.1"/>
    <property type="molecule type" value="Genomic_DNA"/>
</dbReference>
<evidence type="ECO:0000313" key="2">
    <source>
        <dbReference type="EMBL" id="VDK25034.1"/>
    </source>
</evidence>
<sequence length="83" mass="8461">MENLTPAGESVSRVPLNASDRDLAESLPLIRDILNRNDPSKASSTGVPPPHPAPPSTPVQAASEGGSQPLAASTVSVIAIPLK</sequence>
<organism evidence="4">
    <name type="scientific">Taenia asiatica</name>
    <name type="common">Asian tapeworm</name>
    <dbReference type="NCBI Taxonomy" id="60517"/>
    <lineage>
        <taxon>Eukaryota</taxon>
        <taxon>Metazoa</taxon>
        <taxon>Spiralia</taxon>
        <taxon>Lophotrochozoa</taxon>
        <taxon>Platyhelminthes</taxon>
        <taxon>Cestoda</taxon>
        <taxon>Eucestoda</taxon>
        <taxon>Cyclophyllidea</taxon>
        <taxon>Taeniidae</taxon>
        <taxon>Taenia</taxon>
    </lineage>
</organism>
<reference evidence="2 3" key="2">
    <citation type="submission" date="2018-11" db="EMBL/GenBank/DDBJ databases">
        <authorList>
            <consortium name="Pathogen Informatics"/>
        </authorList>
    </citation>
    <scope>NUCLEOTIDE SEQUENCE [LARGE SCALE GENOMIC DNA]</scope>
</reference>
<evidence type="ECO:0000313" key="3">
    <source>
        <dbReference type="Proteomes" id="UP000282613"/>
    </source>
</evidence>
<evidence type="ECO:0000256" key="1">
    <source>
        <dbReference type="SAM" id="MobiDB-lite"/>
    </source>
</evidence>
<name>A0A0R3VY86_TAEAS</name>
<dbReference type="WBParaSite" id="TASK_0000238001-mRNA-1">
    <property type="protein sequence ID" value="TASK_0000238001-mRNA-1"/>
    <property type="gene ID" value="TASK_0000238001"/>
</dbReference>
<accession>A0A0R3VY86</accession>
<protein>
    <submittedName>
        <fullName evidence="2 4">Uncharacterized protein</fullName>
    </submittedName>
</protein>
<dbReference type="Proteomes" id="UP000282613">
    <property type="component" value="Unassembled WGS sequence"/>
</dbReference>
<gene>
    <name evidence="2" type="ORF">TASK_LOCUS2381</name>
</gene>
<dbReference type="STRING" id="60517.A0A0R3VY86"/>